<sequence length="67" mass="7269">MSDCDVQKCPLSCAARELGFKRSTHIDGSLTGKHSSLYSLTPVPPVPCFLWLPLRVTGCRDAMAPCC</sequence>
<name>A0A5B7DKZ7_PORTR</name>
<organism evidence="1 2">
    <name type="scientific">Portunus trituberculatus</name>
    <name type="common">Swimming crab</name>
    <name type="synonym">Neptunus trituberculatus</name>
    <dbReference type="NCBI Taxonomy" id="210409"/>
    <lineage>
        <taxon>Eukaryota</taxon>
        <taxon>Metazoa</taxon>
        <taxon>Ecdysozoa</taxon>
        <taxon>Arthropoda</taxon>
        <taxon>Crustacea</taxon>
        <taxon>Multicrustacea</taxon>
        <taxon>Malacostraca</taxon>
        <taxon>Eumalacostraca</taxon>
        <taxon>Eucarida</taxon>
        <taxon>Decapoda</taxon>
        <taxon>Pleocyemata</taxon>
        <taxon>Brachyura</taxon>
        <taxon>Eubrachyura</taxon>
        <taxon>Portunoidea</taxon>
        <taxon>Portunidae</taxon>
        <taxon>Portuninae</taxon>
        <taxon>Portunus</taxon>
    </lineage>
</organism>
<evidence type="ECO:0000313" key="2">
    <source>
        <dbReference type="Proteomes" id="UP000324222"/>
    </source>
</evidence>
<proteinExistence type="predicted"/>
<reference evidence="1 2" key="1">
    <citation type="submission" date="2019-05" db="EMBL/GenBank/DDBJ databases">
        <title>Another draft genome of Portunus trituberculatus and its Hox gene families provides insights of decapod evolution.</title>
        <authorList>
            <person name="Jeong J.-H."/>
            <person name="Song I."/>
            <person name="Kim S."/>
            <person name="Choi T."/>
            <person name="Kim D."/>
            <person name="Ryu S."/>
            <person name="Kim W."/>
        </authorList>
    </citation>
    <scope>NUCLEOTIDE SEQUENCE [LARGE SCALE GENOMIC DNA]</scope>
    <source>
        <tissue evidence="1">Muscle</tissue>
    </source>
</reference>
<dbReference type="AlphaFoldDB" id="A0A5B7DKZ7"/>
<gene>
    <name evidence="1" type="ORF">E2C01_014812</name>
</gene>
<dbReference type="EMBL" id="VSRR010001021">
    <property type="protein sequence ID" value="MPC21813.1"/>
    <property type="molecule type" value="Genomic_DNA"/>
</dbReference>
<dbReference type="Proteomes" id="UP000324222">
    <property type="component" value="Unassembled WGS sequence"/>
</dbReference>
<evidence type="ECO:0000313" key="1">
    <source>
        <dbReference type="EMBL" id="MPC21813.1"/>
    </source>
</evidence>
<accession>A0A5B7DKZ7</accession>
<keyword evidence="2" id="KW-1185">Reference proteome</keyword>
<protein>
    <submittedName>
        <fullName evidence="1">Uncharacterized protein</fullName>
    </submittedName>
</protein>
<comment type="caution">
    <text evidence="1">The sequence shown here is derived from an EMBL/GenBank/DDBJ whole genome shotgun (WGS) entry which is preliminary data.</text>
</comment>